<gene>
    <name evidence="8" type="ORF">SDC9_184851</name>
</gene>
<dbReference type="SUPFAM" id="SSF103473">
    <property type="entry name" value="MFS general substrate transporter"/>
    <property type="match status" value="1"/>
</dbReference>
<evidence type="ECO:0000256" key="6">
    <source>
        <dbReference type="SAM" id="Phobius"/>
    </source>
</evidence>
<dbReference type="InterPro" id="IPR036259">
    <property type="entry name" value="MFS_trans_sf"/>
</dbReference>
<dbReference type="AlphaFoldDB" id="A0A645HMJ4"/>
<dbReference type="PANTHER" id="PTHR23505:SF52">
    <property type="entry name" value="MAJOR FACILITATOR SUPERFAMILY PROTEIN"/>
    <property type="match status" value="1"/>
</dbReference>
<evidence type="ECO:0000256" key="3">
    <source>
        <dbReference type="ARBA" id="ARBA00022692"/>
    </source>
</evidence>
<evidence type="ECO:0000256" key="4">
    <source>
        <dbReference type="ARBA" id="ARBA00022989"/>
    </source>
</evidence>
<feature type="transmembrane region" description="Helical" evidence="6">
    <location>
        <begin position="125"/>
        <end position="147"/>
    </location>
</feature>
<evidence type="ECO:0000256" key="5">
    <source>
        <dbReference type="ARBA" id="ARBA00023136"/>
    </source>
</evidence>
<organism evidence="8">
    <name type="scientific">bioreactor metagenome</name>
    <dbReference type="NCBI Taxonomy" id="1076179"/>
    <lineage>
        <taxon>unclassified sequences</taxon>
        <taxon>metagenomes</taxon>
        <taxon>ecological metagenomes</taxon>
    </lineage>
</organism>
<protein>
    <recommendedName>
        <fullName evidence="7">Major facilitator superfamily (MFS) profile domain-containing protein</fullName>
    </recommendedName>
</protein>
<dbReference type="GO" id="GO:0022857">
    <property type="term" value="F:transmembrane transporter activity"/>
    <property type="evidence" value="ECO:0007669"/>
    <property type="project" value="InterPro"/>
</dbReference>
<evidence type="ECO:0000256" key="1">
    <source>
        <dbReference type="ARBA" id="ARBA00004141"/>
    </source>
</evidence>
<dbReference type="GO" id="GO:0016020">
    <property type="term" value="C:membrane"/>
    <property type="evidence" value="ECO:0007669"/>
    <property type="project" value="UniProtKB-SubCell"/>
</dbReference>
<dbReference type="InterPro" id="IPR020846">
    <property type="entry name" value="MFS_dom"/>
</dbReference>
<name>A0A645HMJ4_9ZZZZ</name>
<dbReference type="EMBL" id="VSSQ01091931">
    <property type="protein sequence ID" value="MPN37334.1"/>
    <property type="molecule type" value="Genomic_DNA"/>
</dbReference>
<feature type="transmembrane region" description="Helical" evidence="6">
    <location>
        <begin position="56"/>
        <end position="78"/>
    </location>
</feature>
<sequence length="171" mass="18073">MGPAILLMAAGYPAGGWLGDKLFKKTKGGRLIASEIGIILGMVGLFAALSTPNSQVLLFGILMAVTAFFMPFASPNIISTMYDVTLPEVRSSAQSVESLIETAGAWTAPIIAGLIADAFTVGFSIKLICTVAWALCVVFMIFAIFFIPKDIESLHKQLEARAAQANASKGE</sequence>
<proteinExistence type="predicted"/>
<dbReference type="InterPro" id="IPR011701">
    <property type="entry name" value="MFS"/>
</dbReference>
<reference evidence="8" key="1">
    <citation type="submission" date="2019-08" db="EMBL/GenBank/DDBJ databases">
        <authorList>
            <person name="Kucharzyk K."/>
            <person name="Murdoch R.W."/>
            <person name="Higgins S."/>
            <person name="Loffler F."/>
        </authorList>
    </citation>
    <scope>NUCLEOTIDE SEQUENCE</scope>
</reference>
<keyword evidence="4 6" id="KW-1133">Transmembrane helix</keyword>
<feature type="transmembrane region" description="Helical" evidence="6">
    <location>
        <begin position="99"/>
        <end position="119"/>
    </location>
</feature>
<evidence type="ECO:0000313" key="8">
    <source>
        <dbReference type="EMBL" id="MPN37334.1"/>
    </source>
</evidence>
<accession>A0A645HMJ4</accession>
<evidence type="ECO:0000256" key="2">
    <source>
        <dbReference type="ARBA" id="ARBA00022448"/>
    </source>
</evidence>
<feature type="transmembrane region" description="Helical" evidence="6">
    <location>
        <begin position="31"/>
        <end position="50"/>
    </location>
</feature>
<keyword evidence="5 6" id="KW-0472">Membrane</keyword>
<dbReference type="InterPro" id="IPR044770">
    <property type="entry name" value="MFS_spinster-like"/>
</dbReference>
<comment type="subcellular location">
    <subcellularLocation>
        <location evidence="1">Membrane</location>
        <topology evidence="1">Multi-pass membrane protein</topology>
    </subcellularLocation>
</comment>
<dbReference type="Pfam" id="PF07690">
    <property type="entry name" value="MFS_1"/>
    <property type="match status" value="1"/>
</dbReference>
<comment type="caution">
    <text evidence="8">The sequence shown here is derived from an EMBL/GenBank/DDBJ whole genome shotgun (WGS) entry which is preliminary data.</text>
</comment>
<dbReference type="PANTHER" id="PTHR23505">
    <property type="entry name" value="SPINSTER"/>
    <property type="match status" value="1"/>
</dbReference>
<evidence type="ECO:0000259" key="7">
    <source>
        <dbReference type="PROSITE" id="PS50850"/>
    </source>
</evidence>
<feature type="domain" description="Major facilitator superfamily (MFS) profile" evidence="7">
    <location>
        <begin position="1"/>
        <end position="151"/>
    </location>
</feature>
<dbReference type="Gene3D" id="1.20.1250.20">
    <property type="entry name" value="MFS general substrate transporter like domains"/>
    <property type="match status" value="1"/>
</dbReference>
<keyword evidence="3 6" id="KW-0812">Transmembrane</keyword>
<keyword evidence="2" id="KW-0813">Transport</keyword>
<dbReference type="PROSITE" id="PS50850">
    <property type="entry name" value="MFS"/>
    <property type="match status" value="1"/>
</dbReference>